<dbReference type="HOGENOM" id="CLU_1707179_0_0_1"/>
<keyword evidence="2" id="KW-1185">Reference proteome</keyword>
<evidence type="ECO:0000313" key="2">
    <source>
        <dbReference type="Proteomes" id="UP000008022"/>
    </source>
</evidence>
<name>A0A0E0R8U5_ORYRU</name>
<dbReference type="EnsemblPlants" id="ORUFI11G15650.1">
    <property type="protein sequence ID" value="ORUFI11G15650.1"/>
    <property type="gene ID" value="ORUFI11G15650"/>
</dbReference>
<accession>A0A0E0R8U5</accession>
<evidence type="ECO:0000313" key="1">
    <source>
        <dbReference type="EnsemblPlants" id="ORUFI11G15650.1"/>
    </source>
</evidence>
<proteinExistence type="predicted"/>
<organism evidence="1 2">
    <name type="scientific">Oryza rufipogon</name>
    <name type="common">Brownbeard rice</name>
    <name type="synonym">Asian wild rice</name>
    <dbReference type="NCBI Taxonomy" id="4529"/>
    <lineage>
        <taxon>Eukaryota</taxon>
        <taxon>Viridiplantae</taxon>
        <taxon>Streptophyta</taxon>
        <taxon>Embryophyta</taxon>
        <taxon>Tracheophyta</taxon>
        <taxon>Spermatophyta</taxon>
        <taxon>Magnoliopsida</taxon>
        <taxon>Liliopsida</taxon>
        <taxon>Poales</taxon>
        <taxon>Poaceae</taxon>
        <taxon>BOP clade</taxon>
        <taxon>Oryzoideae</taxon>
        <taxon>Oryzeae</taxon>
        <taxon>Oryzinae</taxon>
        <taxon>Oryza</taxon>
    </lineage>
</organism>
<dbReference type="Gramene" id="ORUFI11G15650.1">
    <property type="protein sequence ID" value="ORUFI11G15650.1"/>
    <property type="gene ID" value="ORUFI11G15650"/>
</dbReference>
<protein>
    <submittedName>
        <fullName evidence="1">Uncharacterized protein</fullName>
    </submittedName>
</protein>
<sequence length="154" mass="16525">MGKSTAIGPLTGRSRLLPPSGYGGAVEKVVEAQGEVKAASVMAAATTTTSCGDSATATATTSYNDNVTGEWELARADDISTRGPYKVRLRKGAHSQAHLIWSARRRFTPIYIFIGGHLAPKVISACENKTPTLGKMLFLVVFIDLRDKIFYMCA</sequence>
<dbReference type="Proteomes" id="UP000008022">
    <property type="component" value="Unassembled WGS sequence"/>
</dbReference>
<dbReference type="AlphaFoldDB" id="A0A0E0R8U5"/>
<reference evidence="1" key="2">
    <citation type="submission" date="2015-06" db="UniProtKB">
        <authorList>
            <consortium name="EnsemblPlants"/>
        </authorList>
    </citation>
    <scope>IDENTIFICATION</scope>
</reference>
<reference evidence="2" key="1">
    <citation type="submission" date="2013-06" db="EMBL/GenBank/DDBJ databases">
        <authorList>
            <person name="Zhao Q."/>
        </authorList>
    </citation>
    <scope>NUCLEOTIDE SEQUENCE</scope>
    <source>
        <strain evidence="2">cv. W1943</strain>
    </source>
</reference>